<dbReference type="SUPFAM" id="SSF159173">
    <property type="entry name" value="YkvR-like"/>
    <property type="match status" value="1"/>
</dbReference>
<gene>
    <name evidence="1" type="ORF">EV146_10252</name>
</gene>
<name>A0A4R2BJ14_9BACI</name>
<evidence type="ECO:0000313" key="1">
    <source>
        <dbReference type="EMBL" id="TCN27111.1"/>
    </source>
</evidence>
<comment type="caution">
    <text evidence="1">The sequence shown here is derived from an EMBL/GenBank/DDBJ whole genome shotgun (WGS) entry which is preliminary data.</text>
</comment>
<dbReference type="Proteomes" id="UP000295689">
    <property type="component" value="Unassembled WGS sequence"/>
</dbReference>
<reference evidence="1 2" key="1">
    <citation type="journal article" date="2015" name="Stand. Genomic Sci.">
        <title>Genomic Encyclopedia of Bacterial and Archaeal Type Strains, Phase III: the genomes of soil and plant-associated and newly described type strains.</title>
        <authorList>
            <person name="Whitman W.B."/>
            <person name="Woyke T."/>
            <person name="Klenk H.P."/>
            <person name="Zhou Y."/>
            <person name="Lilburn T.G."/>
            <person name="Beck B.J."/>
            <person name="De Vos P."/>
            <person name="Vandamme P."/>
            <person name="Eisen J.A."/>
            <person name="Garrity G."/>
            <person name="Hugenholtz P."/>
            <person name="Kyrpides N.C."/>
        </authorList>
    </citation>
    <scope>NUCLEOTIDE SEQUENCE [LARGE SCALE GENOMIC DNA]</scope>
    <source>
        <strain evidence="1 2">CV53</strain>
    </source>
</reference>
<dbReference type="AlphaFoldDB" id="A0A4R2BJ14"/>
<dbReference type="Gene3D" id="2.40.30.80">
    <property type="entry name" value="YkvR-like"/>
    <property type="match status" value="1"/>
</dbReference>
<evidence type="ECO:0000313" key="2">
    <source>
        <dbReference type="Proteomes" id="UP000295689"/>
    </source>
</evidence>
<proteinExistence type="predicted"/>
<dbReference type="InterPro" id="IPR021596">
    <property type="entry name" value="DUF3219"/>
</dbReference>
<dbReference type="RefSeq" id="WP_132001619.1">
    <property type="nucleotide sequence ID" value="NZ_JABUHM010000001.1"/>
</dbReference>
<organism evidence="1 2">
    <name type="scientific">Mesobacillus foraminis</name>
    <dbReference type="NCBI Taxonomy" id="279826"/>
    <lineage>
        <taxon>Bacteria</taxon>
        <taxon>Bacillati</taxon>
        <taxon>Bacillota</taxon>
        <taxon>Bacilli</taxon>
        <taxon>Bacillales</taxon>
        <taxon>Bacillaceae</taxon>
        <taxon>Mesobacillus</taxon>
    </lineage>
</organism>
<accession>A0A4R2BJ14</accession>
<sequence length="94" mass="10680">MENTIILDDTLIPVDEYLEEKINGLRRISVKFKVTSDDYHDITTLLYKGTFLVKVPNTEESFKASIDQYSTSITNLYEKGNIGVFSLSLLEAVN</sequence>
<dbReference type="Pfam" id="PF11514">
    <property type="entry name" value="DUF3219"/>
    <property type="match status" value="1"/>
</dbReference>
<dbReference type="EMBL" id="SLVV01000002">
    <property type="protein sequence ID" value="TCN27111.1"/>
    <property type="molecule type" value="Genomic_DNA"/>
</dbReference>
<protein>
    <submittedName>
        <fullName evidence="1">Uncharacterized protein DUF3219</fullName>
    </submittedName>
</protein>
<keyword evidence="2" id="KW-1185">Reference proteome</keyword>
<dbReference type="InterPro" id="IPR023105">
    <property type="entry name" value="YkvR-like_sf"/>
</dbReference>